<evidence type="ECO:0000256" key="4">
    <source>
        <dbReference type="ARBA" id="ARBA00023163"/>
    </source>
</evidence>
<evidence type="ECO:0000259" key="6">
    <source>
        <dbReference type="PROSITE" id="PS50043"/>
    </source>
</evidence>
<name>A0ABX8AAG7_9BRAD</name>
<gene>
    <name evidence="8" type="ORF">RPMA_19030</name>
</gene>
<dbReference type="Pfam" id="PF00196">
    <property type="entry name" value="GerE"/>
    <property type="match status" value="1"/>
</dbReference>
<evidence type="ECO:0000256" key="2">
    <source>
        <dbReference type="ARBA" id="ARBA00023015"/>
    </source>
</evidence>
<dbReference type="PRINTS" id="PR00038">
    <property type="entry name" value="HTHLUXR"/>
</dbReference>
<evidence type="ECO:0000256" key="1">
    <source>
        <dbReference type="ARBA" id="ARBA00022553"/>
    </source>
</evidence>
<keyword evidence="1 5" id="KW-0597">Phosphoprotein</keyword>
<reference evidence="8 9" key="1">
    <citation type="submission" date="2019-02" db="EMBL/GenBank/DDBJ databases">
        <title>Emended description of the genus Rhodopseudomonas and description of Rhodopseudomonas albus sp. nov., a non-phototrophic, heavy-metal-tolerant bacterium isolated from garden soil.</title>
        <authorList>
            <person name="Bao Z."/>
            <person name="Cao W.W."/>
            <person name="Sato Y."/>
            <person name="Nishizawa T."/>
            <person name="Zhao J."/>
            <person name="Guo Y."/>
            <person name="Ohta H."/>
        </authorList>
    </citation>
    <scope>NUCLEOTIDE SEQUENCE [LARGE SCALE GENOMIC DNA]</scope>
    <source>
        <strain evidence="8 9">SK50-23</strain>
    </source>
</reference>
<evidence type="ECO:0000313" key="8">
    <source>
        <dbReference type="EMBL" id="QUS40692.1"/>
    </source>
</evidence>
<dbReference type="InterPro" id="IPR039420">
    <property type="entry name" value="WalR-like"/>
</dbReference>
<dbReference type="InterPro" id="IPR011006">
    <property type="entry name" value="CheY-like_superfamily"/>
</dbReference>
<keyword evidence="4" id="KW-0804">Transcription</keyword>
<dbReference type="Pfam" id="PF00072">
    <property type="entry name" value="Response_reg"/>
    <property type="match status" value="1"/>
</dbReference>
<keyword evidence="3" id="KW-0238">DNA-binding</keyword>
<dbReference type="PROSITE" id="PS50043">
    <property type="entry name" value="HTH_LUXR_2"/>
    <property type="match status" value="1"/>
</dbReference>
<dbReference type="PANTHER" id="PTHR43214">
    <property type="entry name" value="TWO-COMPONENT RESPONSE REGULATOR"/>
    <property type="match status" value="1"/>
</dbReference>
<dbReference type="SMART" id="SM00421">
    <property type="entry name" value="HTH_LUXR"/>
    <property type="match status" value="1"/>
</dbReference>
<feature type="domain" description="Response regulatory" evidence="7">
    <location>
        <begin position="5"/>
        <end position="121"/>
    </location>
</feature>
<dbReference type="InterPro" id="IPR058245">
    <property type="entry name" value="NreC/VraR/RcsB-like_REC"/>
</dbReference>
<protein>
    <submittedName>
        <fullName evidence="8">Response regulator transcription factor</fullName>
    </submittedName>
</protein>
<evidence type="ECO:0000256" key="3">
    <source>
        <dbReference type="ARBA" id="ARBA00023125"/>
    </source>
</evidence>
<dbReference type="PROSITE" id="PS50110">
    <property type="entry name" value="RESPONSE_REGULATORY"/>
    <property type="match status" value="1"/>
</dbReference>
<proteinExistence type="predicted"/>
<dbReference type="Proteomes" id="UP000682843">
    <property type="component" value="Chromosome"/>
</dbReference>
<dbReference type="RefSeq" id="WP_211909283.1">
    <property type="nucleotide sequence ID" value="NZ_CP036498.1"/>
</dbReference>
<evidence type="ECO:0000259" key="7">
    <source>
        <dbReference type="PROSITE" id="PS50110"/>
    </source>
</evidence>
<evidence type="ECO:0000256" key="5">
    <source>
        <dbReference type="PROSITE-ProRule" id="PRU00169"/>
    </source>
</evidence>
<organism evidence="8 9">
    <name type="scientific">Tardiphaga alba</name>
    <dbReference type="NCBI Taxonomy" id="340268"/>
    <lineage>
        <taxon>Bacteria</taxon>
        <taxon>Pseudomonadati</taxon>
        <taxon>Pseudomonadota</taxon>
        <taxon>Alphaproteobacteria</taxon>
        <taxon>Hyphomicrobiales</taxon>
        <taxon>Nitrobacteraceae</taxon>
        <taxon>Tardiphaga</taxon>
    </lineage>
</organism>
<dbReference type="SUPFAM" id="SSF52172">
    <property type="entry name" value="CheY-like"/>
    <property type="match status" value="1"/>
</dbReference>
<sequence length="219" mass="23386">MSVIRITLADDHPVVLAGIKALLDNVSDIDVVGEATTGTEAIQLISDRKPDIAVIDISLPEINGLELAKQVAEKVPSVKLLALTVHEDRAYVQPLLKAGAKGYLLKRSAADELIRAIRAIDGGGVYLDPAIAGKAIPDLPGDSGGLGKIAAAELSQRETEVLQLISQGLSNKEIGGRLEISVKTVETHKARALEKLGLRTRAEIVRYGIAHRWLDNLSE</sequence>
<dbReference type="InterPro" id="IPR001789">
    <property type="entry name" value="Sig_transdc_resp-reg_receiver"/>
</dbReference>
<dbReference type="EMBL" id="CP036498">
    <property type="protein sequence ID" value="QUS40692.1"/>
    <property type="molecule type" value="Genomic_DNA"/>
</dbReference>
<dbReference type="PROSITE" id="PS00622">
    <property type="entry name" value="HTH_LUXR_1"/>
    <property type="match status" value="1"/>
</dbReference>
<dbReference type="SUPFAM" id="SSF46894">
    <property type="entry name" value="C-terminal effector domain of the bipartite response regulators"/>
    <property type="match status" value="1"/>
</dbReference>
<dbReference type="InterPro" id="IPR000792">
    <property type="entry name" value="Tscrpt_reg_LuxR_C"/>
</dbReference>
<dbReference type="CDD" id="cd17535">
    <property type="entry name" value="REC_NarL-like"/>
    <property type="match status" value="1"/>
</dbReference>
<evidence type="ECO:0000313" key="9">
    <source>
        <dbReference type="Proteomes" id="UP000682843"/>
    </source>
</evidence>
<dbReference type="PANTHER" id="PTHR43214:SF41">
    <property type="entry name" value="NITRATE_NITRITE RESPONSE REGULATOR PROTEIN NARP"/>
    <property type="match status" value="1"/>
</dbReference>
<dbReference type="SMART" id="SM00448">
    <property type="entry name" value="REC"/>
    <property type="match status" value="1"/>
</dbReference>
<feature type="domain" description="HTH luxR-type" evidence="6">
    <location>
        <begin position="147"/>
        <end position="212"/>
    </location>
</feature>
<keyword evidence="9" id="KW-1185">Reference proteome</keyword>
<dbReference type="InterPro" id="IPR016032">
    <property type="entry name" value="Sig_transdc_resp-reg_C-effctor"/>
</dbReference>
<accession>A0ABX8AAG7</accession>
<feature type="modified residue" description="4-aspartylphosphate" evidence="5">
    <location>
        <position position="56"/>
    </location>
</feature>
<keyword evidence="2" id="KW-0805">Transcription regulation</keyword>
<dbReference type="Gene3D" id="3.40.50.2300">
    <property type="match status" value="1"/>
</dbReference>
<dbReference type="CDD" id="cd06170">
    <property type="entry name" value="LuxR_C_like"/>
    <property type="match status" value="1"/>
</dbReference>